<name>A0A2U1LAB2_ARTAN</name>
<keyword evidence="3" id="KW-0862">Zinc</keyword>
<keyword evidence="7" id="KW-1185">Reference proteome</keyword>
<dbReference type="EMBL" id="PKPP01010522">
    <property type="protein sequence ID" value="PWA45945.1"/>
    <property type="molecule type" value="Genomic_DNA"/>
</dbReference>
<dbReference type="InterPro" id="IPR056874">
    <property type="entry name" value="PHD_dom_pln"/>
</dbReference>
<evidence type="ECO:0000256" key="1">
    <source>
        <dbReference type="ARBA" id="ARBA00022723"/>
    </source>
</evidence>
<dbReference type="STRING" id="35608.A0A2U1LAB2"/>
<feature type="domain" description="PHD-type zinc finger plants" evidence="5">
    <location>
        <begin position="9"/>
        <end position="53"/>
    </location>
</feature>
<gene>
    <name evidence="6" type="ORF">CTI12_AA407210</name>
</gene>
<proteinExistence type="predicted"/>
<evidence type="ECO:0000256" key="2">
    <source>
        <dbReference type="ARBA" id="ARBA00022771"/>
    </source>
</evidence>
<protein>
    <recommendedName>
        <fullName evidence="5">PHD-type zinc finger plants domain-containing protein</fullName>
    </recommendedName>
</protein>
<feature type="region of interest" description="Disordered" evidence="4">
    <location>
        <begin position="69"/>
        <end position="112"/>
    </location>
</feature>
<dbReference type="Pfam" id="PF25054">
    <property type="entry name" value="PHD_pln"/>
    <property type="match status" value="1"/>
</dbReference>
<evidence type="ECO:0000256" key="3">
    <source>
        <dbReference type="ARBA" id="ARBA00022833"/>
    </source>
</evidence>
<keyword evidence="2" id="KW-0863">Zinc-finger</keyword>
<sequence length="134" mass="15163">MMGVEIVCCMCGDVGFSDKIFRCNNCRHRFEHWYCSNYYIETSELVDPLCDWCQIDKIQASKPRVLSKKPASKLDTGISNRSEHIGDKIKQHDREEGHSEKGKSPTGVPSPRTATRRVALGFVGVKFVLVCVRV</sequence>
<comment type="caution">
    <text evidence="6">The sequence shown here is derived from an EMBL/GenBank/DDBJ whole genome shotgun (WGS) entry which is preliminary data.</text>
</comment>
<dbReference type="InterPro" id="IPR011011">
    <property type="entry name" value="Znf_FYVE_PHD"/>
</dbReference>
<evidence type="ECO:0000313" key="7">
    <source>
        <dbReference type="Proteomes" id="UP000245207"/>
    </source>
</evidence>
<dbReference type="PANTHER" id="PTHR33779:SF11">
    <property type="entry name" value="OS04G0551600 PROTEIN"/>
    <property type="match status" value="1"/>
</dbReference>
<dbReference type="AlphaFoldDB" id="A0A2U1LAB2"/>
<evidence type="ECO:0000313" key="6">
    <source>
        <dbReference type="EMBL" id="PWA45945.1"/>
    </source>
</evidence>
<keyword evidence="1" id="KW-0479">Metal-binding</keyword>
<accession>A0A2U1LAB2</accession>
<reference evidence="6 7" key="1">
    <citation type="journal article" date="2018" name="Mol. Plant">
        <title>The genome of Artemisia annua provides insight into the evolution of Asteraceae family and artemisinin biosynthesis.</title>
        <authorList>
            <person name="Shen Q."/>
            <person name="Zhang L."/>
            <person name="Liao Z."/>
            <person name="Wang S."/>
            <person name="Yan T."/>
            <person name="Shi P."/>
            <person name="Liu M."/>
            <person name="Fu X."/>
            <person name="Pan Q."/>
            <person name="Wang Y."/>
            <person name="Lv Z."/>
            <person name="Lu X."/>
            <person name="Zhang F."/>
            <person name="Jiang W."/>
            <person name="Ma Y."/>
            <person name="Chen M."/>
            <person name="Hao X."/>
            <person name="Li L."/>
            <person name="Tang Y."/>
            <person name="Lv G."/>
            <person name="Zhou Y."/>
            <person name="Sun X."/>
            <person name="Brodelius P.E."/>
            <person name="Rose J.K.C."/>
            <person name="Tang K."/>
        </authorList>
    </citation>
    <scope>NUCLEOTIDE SEQUENCE [LARGE SCALE GENOMIC DNA]</scope>
    <source>
        <strain evidence="7">cv. Huhao1</strain>
        <tissue evidence="6">Leaf</tissue>
    </source>
</reference>
<dbReference type="SUPFAM" id="SSF57903">
    <property type="entry name" value="FYVE/PHD zinc finger"/>
    <property type="match status" value="1"/>
</dbReference>
<dbReference type="GO" id="GO:0008270">
    <property type="term" value="F:zinc ion binding"/>
    <property type="evidence" value="ECO:0007669"/>
    <property type="project" value="UniProtKB-KW"/>
</dbReference>
<dbReference type="OrthoDB" id="1935489at2759"/>
<organism evidence="6 7">
    <name type="scientific">Artemisia annua</name>
    <name type="common">Sweet wormwood</name>
    <dbReference type="NCBI Taxonomy" id="35608"/>
    <lineage>
        <taxon>Eukaryota</taxon>
        <taxon>Viridiplantae</taxon>
        <taxon>Streptophyta</taxon>
        <taxon>Embryophyta</taxon>
        <taxon>Tracheophyta</taxon>
        <taxon>Spermatophyta</taxon>
        <taxon>Magnoliopsida</taxon>
        <taxon>eudicotyledons</taxon>
        <taxon>Gunneridae</taxon>
        <taxon>Pentapetalae</taxon>
        <taxon>asterids</taxon>
        <taxon>campanulids</taxon>
        <taxon>Asterales</taxon>
        <taxon>Asteraceae</taxon>
        <taxon>Asteroideae</taxon>
        <taxon>Anthemideae</taxon>
        <taxon>Artemisiinae</taxon>
        <taxon>Artemisia</taxon>
    </lineage>
</organism>
<dbReference type="Proteomes" id="UP000245207">
    <property type="component" value="Unassembled WGS sequence"/>
</dbReference>
<evidence type="ECO:0000259" key="5">
    <source>
        <dbReference type="Pfam" id="PF25054"/>
    </source>
</evidence>
<dbReference type="PANTHER" id="PTHR33779">
    <property type="entry name" value="EXPRESSED PROTEIN"/>
    <property type="match status" value="1"/>
</dbReference>
<feature type="compositionally biased region" description="Basic and acidic residues" evidence="4">
    <location>
        <begin position="81"/>
        <end position="103"/>
    </location>
</feature>
<evidence type="ECO:0000256" key="4">
    <source>
        <dbReference type="SAM" id="MobiDB-lite"/>
    </source>
</evidence>